<sequence>MAWWNKKVVFPVKRALVAVAARVKARKHGGDGISRLHDDVQICGYEDVQVMWEMLRRSEELPKQRKRRFFSRPSASSRPTTSCDSTERHHHHRPTECASTGPKLHYYY</sequence>
<dbReference type="AlphaFoldDB" id="A0AAV8PYL2"/>
<feature type="region of interest" description="Disordered" evidence="1">
    <location>
        <begin position="62"/>
        <end position="108"/>
    </location>
</feature>
<dbReference type="EMBL" id="JAQQAF010000003">
    <property type="protein sequence ID" value="KAJ8501325.1"/>
    <property type="molecule type" value="Genomic_DNA"/>
</dbReference>
<proteinExistence type="predicted"/>
<keyword evidence="3" id="KW-1185">Reference proteome</keyword>
<accession>A0AAV8PYL2</accession>
<dbReference type="PANTHER" id="PTHR33181:SF19">
    <property type="entry name" value="OS04G0658200 PROTEIN"/>
    <property type="match status" value="1"/>
</dbReference>
<evidence type="ECO:0000313" key="3">
    <source>
        <dbReference type="Proteomes" id="UP001222027"/>
    </source>
</evidence>
<name>A0AAV8PYL2_ENSVE</name>
<gene>
    <name evidence="2" type="ORF">OPV22_011877</name>
</gene>
<evidence type="ECO:0000256" key="1">
    <source>
        <dbReference type="SAM" id="MobiDB-lite"/>
    </source>
</evidence>
<protein>
    <submittedName>
        <fullName evidence="2">Uncharacterized protein</fullName>
    </submittedName>
</protein>
<reference evidence="2 3" key="1">
    <citation type="submission" date="2022-12" db="EMBL/GenBank/DDBJ databases">
        <title>Chromosome-scale assembly of the Ensete ventricosum genome.</title>
        <authorList>
            <person name="Dussert Y."/>
            <person name="Stocks J."/>
            <person name="Wendawek A."/>
            <person name="Woldeyes F."/>
            <person name="Nichols R.A."/>
            <person name="Borrell J.S."/>
        </authorList>
    </citation>
    <scope>NUCLEOTIDE SEQUENCE [LARGE SCALE GENOMIC DNA]</scope>
    <source>
        <strain evidence="3">cv. Maze</strain>
        <tissue evidence="2">Seeds</tissue>
    </source>
</reference>
<dbReference type="PANTHER" id="PTHR33181">
    <property type="entry name" value="OS01G0778500 PROTEIN"/>
    <property type="match status" value="1"/>
</dbReference>
<evidence type="ECO:0000313" key="2">
    <source>
        <dbReference type="EMBL" id="KAJ8501325.1"/>
    </source>
</evidence>
<dbReference type="Proteomes" id="UP001222027">
    <property type="component" value="Unassembled WGS sequence"/>
</dbReference>
<feature type="compositionally biased region" description="Low complexity" evidence="1">
    <location>
        <begin position="71"/>
        <end position="82"/>
    </location>
</feature>
<comment type="caution">
    <text evidence="2">The sequence shown here is derived from an EMBL/GenBank/DDBJ whole genome shotgun (WGS) entry which is preliminary data.</text>
</comment>
<organism evidence="2 3">
    <name type="scientific">Ensete ventricosum</name>
    <name type="common">Abyssinian banana</name>
    <name type="synonym">Musa ensete</name>
    <dbReference type="NCBI Taxonomy" id="4639"/>
    <lineage>
        <taxon>Eukaryota</taxon>
        <taxon>Viridiplantae</taxon>
        <taxon>Streptophyta</taxon>
        <taxon>Embryophyta</taxon>
        <taxon>Tracheophyta</taxon>
        <taxon>Spermatophyta</taxon>
        <taxon>Magnoliopsida</taxon>
        <taxon>Liliopsida</taxon>
        <taxon>Zingiberales</taxon>
        <taxon>Musaceae</taxon>
        <taxon>Ensete</taxon>
    </lineage>
</organism>